<keyword evidence="3" id="KW-0812">Transmembrane</keyword>
<feature type="transmembrane region" description="Helical" evidence="3">
    <location>
        <begin position="260"/>
        <end position="281"/>
    </location>
</feature>
<dbReference type="RefSeq" id="WP_214534801.1">
    <property type="nucleotide sequence ID" value="NZ_JAHFVK010000001.1"/>
</dbReference>
<keyword evidence="3" id="KW-1133">Transmembrane helix</keyword>
<dbReference type="PANTHER" id="PTHR30576:SF0">
    <property type="entry name" value="UNDECAPRENYL-PHOSPHATE N-ACETYLGALACTOSAMINYL 1-PHOSPHATE TRANSFERASE-RELATED"/>
    <property type="match status" value="1"/>
</dbReference>
<protein>
    <submittedName>
        <fullName evidence="5">Sugar transferase</fullName>
    </submittedName>
</protein>
<feature type="transmembrane region" description="Helical" evidence="3">
    <location>
        <begin position="41"/>
        <end position="59"/>
    </location>
</feature>
<feature type="transmembrane region" description="Helical" evidence="3">
    <location>
        <begin position="126"/>
        <end position="143"/>
    </location>
</feature>
<dbReference type="Pfam" id="PF02397">
    <property type="entry name" value="Bac_transf"/>
    <property type="match status" value="1"/>
</dbReference>
<feature type="transmembrane region" description="Helical" evidence="3">
    <location>
        <begin position="99"/>
        <end position="120"/>
    </location>
</feature>
<dbReference type="PANTHER" id="PTHR30576">
    <property type="entry name" value="COLANIC BIOSYNTHESIS UDP-GLUCOSE LIPID CARRIER TRANSFERASE"/>
    <property type="match status" value="1"/>
</dbReference>
<keyword evidence="3" id="KW-0472">Membrane</keyword>
<keyword evidence="2" id="KW-0270">Exopolysaccharide synthesis</keyword>
<dbReference type="EMBL" id="JAHFVK010000001">
    <property type="protein sequence ID" value="MBT2133565.1"/>
    <property type="molecule type" value="Genomic_DNA"/>
</dbReference>
<comment type="similarity">
    <text evidence="1">Belongs to the bacterial sugar transferase family.</text>
</comment>
<feature type="domain" description="Bacterial sugar transferase" evidence="4">
    <location>
        <begin position="255"/>
        <end position="440"/>
    </location>
</feature>
<organism evidence="5 6">
    <name type="scientific">Croceibacterium selenioxidans</name>
    <dbReference type="NCBI Taxonomy" id="2838833"/>
    <lineage>
        <taxon>Bacteria</taxon>
        <taxon>Pseudomonadati</taxon>
        <taxon>Pseudomonadota</taxon>
        <taxon>Alphaproteobacteria</taxon>
        <taxon>Sphingomonadales</taxon>
        <taxon>Erythrobacteraceae</taxon>
        <taxon>Croceibacterium</taxon>
    </lineage>
</organism>
<name>A0ABS5W1C0_9SPHN</name>
<evidence type="ECO:0000313" key="5">
    <source>
        <dbReference type="EMBL" id="MBT2133565.1"/>
    </source>
</evidence>
<feature type="transmembrane region" description="Helical" evidence="3">
    <location>
        <begin position="65"/>
        <end position="87"/>
    </location>
</feature>
<evidence type="ECO:0000256" key="3">
    <source>
        <dbReference type="SAM" id="Phobius"/>
    </source>
</evidence>
<comment type="caution">
    <text evidence="5">The sequence shown here is derived from an EMBL/GenBank/DDBJ whole genome shotgun (WGS) entry which is preliminary data.</text>
</comment>
<sequence>MTYIPTSNADFPARGAIPLSQHAAESTLSGHHWLHRFRVQLPTLVVGVLLLQFMTLYARMGAFDLIAPVWVSLLATQIANVAGALSFRAVQRVPGTRKLGFILPTITASYGVLIFAAFAFRVPYSVLMIGVGYAGALAILWAFNSLARPGPNGGLHIVLNDQTRELMNDLPQLPFHIMESPRVLAGLTTGAVIVDLREDLASDWEREIARAVLRGLPVYHVKQAHESLTGKVRFDHLSENHFGSLVPSLGYLALKRAIDLIVSTLALVALCLPMLAIAGLIRFTSAGPAIFKHSRVGYRGEPFIVFKFRTMKQSKCDNDDRESQITLAADPRITALGRFLRETRLDELPQLINVLKGEMSLIGPRPEAQALSEWYGERLDFYEYRHVVRPGITGWAQINQGHVTSIEDVFHKTQYDFYYIKNLSPSMDFLIALKTIEIMFSRRGSR</sequence>
<accession>A0ABS5W1C0</accession>
<reference evidence="5 6" key="1">
    <citation type="submission" date="2021-05" db="EMBL/GenBank/DDBJ databases">
        <title>Croceibacterium sp. LX-88 genome sequence.</title>
        <authorList>
            <person name="Luo X."/>
        </authorList>
    </citation>
    <scope>NUCLEOTIDE SEQUENCE [LARGE SCALE GENOMIC DNA]</scope>
    <source>
        <strain evidence="5 6">LX-88</strain>
    </source>
</reference>
<evidence type="ECO:0000313" key="6">
    <source>
        <dbReference type="Proteomes" id="UP000811255"/>
    </source>
</evidence>
<evidence type="ECO:0000256" key="1">
    <source>
        <dbReference type="ARBA" id="ARBA00006464"/>
    </source>
</evidence>
<dbReference type="Proteomes" id="UP000811255">
    <property type="component" value="Unassembled WGS sequence"/>
</dbReference>
<evidence type="ECO:0000259" key="4">
    <source>
        <dbReference type="Pfam" id="PF02397"/>
    </source>
</evidence>
<evidence type="ECO:0000256" key="2">
    <source>
        <dbReference type="ARBA" id="ARBA00023169"/>
    </source>
</evidence>
<dbReference type="InterPro" id="IPR003362">
    <property type="entry name" value="Bact_transf"/>
</dbReference>
<keyword evidence="5" id="KW-0808">Transferase</keyword>
<keyword evidence="6" id="KW-1185">Reference proteome</keyword>
<gene>
    <name evidence="5" type="ORF">KK137_04375</name>
</gene>
<proteinExistence type="inferred from homology"/>
<dbReference type="GO" id="GO:0016740">
    <property type="term" value="F:transferase activity"/>
    <property type="evidence" value="ECO:0007669"/>
    <property type="project" value="UniProtKB-KW"/>
</dbReference>